<feature type="transmembrane region" description="Helical" evidence="2">
    <location>
        <begin position="20"/>
        <end position="42"/>
    </location>
</feature>
<evidence type="ECO:0000313" key="3">
    <source>
        <dbReference type="EMBL" id="KAK8979653.1"/>
    </source>
</evidence>
<feature type="region of interest" description="Disordered" evidence="1">
    <location>
        <begin position="58"/>
        <end position="95"/>
    </location>
</feature>
<dbReference type="Proteomes" id="UP001396334">
    <property type="component" value="Unassembled WGS sequence"/>
</dbReference>
<gene>
    <name evidence="3" type="ORF">V6N11_073643</name>
</gene>
<accession>A0ABR2NU82</accession>
<protein>
    <submittedName>
        <fullName evidence="3">Uncharacterized protein</fullName>
    </submittedName>
</protein>
<keyword evidence="2" id="KW-0812">Transmembrane</keyword>
<keyword evidence="4" id="KW-1185">Reference proteome</keyword>
<feature type="compositionally biased region" description="Polar residues" evidence="1">
    <location>
        <begin position="60"/>
        <end position="75"/>
    </location>
</feature>
<keyword evidence="2" id="KW-1133">Transmembrane helix</keyword>
<dbReference type="EMBL" id="JBBPBN010000101">
    <property type="protein sequence ID" value="KAK8979653.1"/>
    <property type="molecule type" value="Genomic_DNA"/>
</dbReference>
<name>A0ABR2NU82_9ROSI</name>
<organism evidence="3 4">
    <name type="scientific">Hibiscus sabdariffa</name>
    <name type="common">roselle</name>
    <dbReference type="NCBI Taxonomy" id="183260"/>
    <lineage>
        <taxon>Eukaryota</taxon>
        <taxon>Viridiplantae</taxon>
        <taxon>Streptophyta</taxon>
        <taxon>Embryophyta</taxon>
        <taxon>Tracheophyta</taxon>
        <taxon>Spermatophyta</taxon>
        <taxon>Magnoliopsida</taxon>
        <taxon>eudicotyledons</taxon>
        <taxon>Gunneridae</taxon>
        <taxon>Pentapetalae</taxon>
        <taxon>rosids</taxon>
        <taxon>malvids</taxon>
        <taxon>Malvales</taxon>
        <taxon>Malvaceae</taxon>
        <taxon>Malvoideae</taxon>
        <taxon>Hibiscus</taxon>
    </lineage>
</organism>
<evidence type="ECO:0000256" key="2">
    <source>
        <dbReference type="SAM" id="Phobius"/>
    </source>
</evidence>
<evidence type="ECO:0000256" key="1">
    <source>
        <dbReference type="SAM" id="MobiDB-lite"/>
    </source>
</evidence>
<sequence>MRPTMMTWMEPLSFCLHQKFIKRVAAFGAMQPGSIAFLLSWFQHTRNMGPKCQVPARVPPNTSVGHQGPPFSQGSKRIRNHINPSEVIKGTPEDS</sequence>
<proteinExistence type="predicted"/>
<reference evidence="3 4" key="1">
    <citation type="journal article" date="2024" name="G3 (Bethesda)">
        <title>Genome assembly of Hibiscus sabdariffa L. provides insights into metabolisms of medicinal natural products.</title>
        <authorList>
            <person name="Kim T."/>
        </authorList>
    </citation>
    <scope>NUCLEOTIDE SEQUENCE [LARGE SCALE GENOMIC DNA]</scope>
    <source>
        <strain evidence="3">TK-2024</strain>
        <tissue evidence="3">Old leaves</tissue>
    </source>
</reference>
<evidence type="ECO:0000313" key="4">
    <source>
        <dbReference type="Proteomes" id="UP001396334"/>
    </source>
</evidence>
<keyword evidence="2" id="KW-0472">Membrane</keyword>
<comment type="caution">
    <text evidence="3">The sequence shown here is derived from an EMBL/GenBank/DDBJ whole genome shotgun (WGS) entry which is preliminary data.</text>
</comment>